<reference evidence="9 10" key="1">
    <citation type="submission" date="2023-07" db="EMBL/GenBank/DDBJ databases">
        <title>Genomic Encyclopedia of Type Strains, Phase IV (KMG-IV): sequencing the most valuable type-strain genomes for metagenomic binning, comparative biology and taxonomic classification.</title>
        <authorList>
            <person name="Goeker M."/>
        </authorList>
    </citation>
    <scope>NUCLEOTIDE SEQUENCE [LARGE SCALE GENOMIC DNA]</scope>
    <source>
        <strain evidence="9 10">DSM 22170</strain>
    </source>
</reference>
<evidence type="ECO:0000259" key="8">
    <source>
        <dbReference type="PROSITE" id="PS50198"/>
    </source>
</evidence>
<evidence type="ECO:0000256" key="5">
    <source>
        <dbReference type="ARBA" id="ARBA00023235"/>
    </source>
</evidence>
<protein>
    <recommendedName>
        <fullName evidence="2">peptidylprolyl isomerase</fullName>
        <ecNumber evidence="2">5.2.1.8</ecNumber>
    </recommendedName>
</protein>
<evidence type="ECO:0000256" key="3">
    <source>
        <dbReference type="ARBA" id="ARBA00022729"/>
    </source>
</evidence>
<accession>A0ABU1J456</accession>
<sequence length="305" mass="34293">MTKDKSPLRTAVMVLIIVIIMLLGAFWVIRAVQHSGSNSSAVAVVGNDTISDDQWTAELKKRYGQEILLQMLNRRVVSMEAQTLHIGVSEQEIDDNLQERMSGYSSPEAFYKEMSSQFGLSRQDLREESKYQIELEKIATVNIQVSDEQVNQYIQQNEQQSDQKRQYELAWIKTDDEESASEAVQRIENGDSFADIAKQVSTDGFSSNKGGALGWIDDDDPFQPSEVMKAIQTMQPGDIVGPIKLSNGGYAVVQVIDIRQSQSAHLEISSETARRKIALEQARPLNEIEQELRKKYSAYILSAKP</sequence>
<keyword evidence="10" id="KW-1185">Reference proteome</keyword>
<dbReference type="Gene3D" id="3.10.50.40">
    <property type="match status" value="1"/>
</dbReference>
<keyword evidence="7" id="KW-1133">Transmembrane helix</keyword>
<dbReference type="EC" id="5.2.1.8" evidence="2"/>
<dbReference type="InterPro" id="IPR000297">
    <property type="entry name" value="PPIase_PpiC"/>
</dbReference>
<gene>
    <name evidence="9" type="ORF">JOC58_004218</name>
</gene>
<keyword evidence="5 6" id="KW-0413">Isomerase</keyword>
<evidence type="ECO:0000256" key="6">
    <source>
        <dbReference type="PROSITE-ProRule" id="PRU00278"/>
    </source>
</evidence>
<dbReference type="Gene3D" id="1.10.4030.10">
    <property type="entry name" value="Porin chaperone SurA, peptide-binding domain"/>
    <property type="match status" value="1"/>
</dbReference>
<dbReference type="PANTHER" id="PTHR47245">
    <property type="entry name" value="PEPTIDYLPROLYL ISOMERASE"/>
    <property type="match status" value="1"/>
</dbReference>
<keyword evidence="7" id="KW-0812">Transmembrane</keyword>
<feature type="transmembrane region" description="Helical" evidence="7">
    <location>
        <begin position="12"/>
        <end position="29"/>
    </location>
</feature>
<dbReference type="Pfam" id="PF13145">
    <property type="entry name" value="Rotamase_2"/>
    <property type="match status" value="1"/>
</dbReference>
<dbReference type="PANTHER" id="PTHR47245:SF1">
    <property type="entry name" value="FOLDASE PROTEIN PRSA"/>
    <property type="match status" value="1"/>
</dbReference>
<evidence type="ECO:0000256" key="7">
    <source>
        <dbReference type="SAM" id="Phobius"/>
    </source>
</evidence>
<evidence type="ECO:0000256" key="4">
    <source>
        <dbReference type="ARBA" id="ARBA00023110"/>
    </source>
</evidence>
<dbReference type="EMBL" id="JAVDQH010000025">
    <property type="protein sequence ID" value="MDR6246288.1"/>
    <property type="molecule type" value="Genomic_DNA"/>
</dbReference>
<comment type="caution">
    <text evidence="9">The sequence shown here is derived from an EMBL/GenBank/DDBJ whole genome shotgun (WGS) entry which is preliminary data.</text>
</comment>
<evidence type="ECO:0000256" key="1">
    <source>
        <dbReference type="ARBA" id="ARBA00000971"/>
    </source>
</evidence>
<dbReference type="Proteomes" id="UP001185028">
    <property type="component" value="Unassembled WGS sequence"/>
</dbReference>
<dbReference type="RefSeq" id="WP_188778096.1">
    <property type="nucleotide sequence ID" value="NZ_BMMB01000014.1"/>
</dbReference>
<organism evidence="9 10">
    <name type="scientific">Paenibacillus hunanensis</name>
    <dbReference type="NCBI Taxonomy" id="539262"/>
    <lineage>
        <taxon>Bacteria</taxon>
        <taxon>Bacillati</taxon>
        <taxon>Bacillota</taxon>
        <taxon>Bacilli</taxon>
        <taxon>Bacillales</taxon>
        <taxon>Paenibacillaceae</taxon>
        <taxon>Paenibacillus</taxon>
    </lineage>
</organism>
<dbReference type="GO" id="GO:0003755">
    <property type="term" value="F:peptidyl-prolyl cis-trans isomerase activity"/>
    <property type="evidence" value="ECO:0007669"/>
    <property type="project" value="UniProtKB-EC"/>
</dbReference>
<dbReference type="SUPFAM" id="SSF109998">
    <property type="entry name" value="Triger factor/SurA peptide-binding domain-like"/>
    <property type="match status" value="1"/>
</dbReference>
<evidence type="ECO:0000313" key="9">
    <source>
        <dbReference type="EMBL" id="MDR6246288.1"/>
    </source>
</evidence>
<dbReference type="SUPFAM" id="SSF54534">
    <property type="entry name" value="FKBP-like"/>
    <property type="match status" value="1"/>
</dbReference>
<dbReference type="InterPro" id="IPR027304">
    <property type="entry name" value="Trigger_fact/SurA_dom_sf"/>
</dbReference>
<evidence type="ECO:0000256" key="2">
    <source>
        <dbReference type="ARBA" id="ARBA00013194"/>
    </source>
</evidence>
<dbReference type="PROSITE" id="PS50198">
    <property type="entry name" value="PPIC_PPIASE_2"/>
    <property type="match status" value="1"/>
</dbReference>
<keyword evidence="3" id="KW-0732">Signal</keyword>
<dbReference type="InterPro" id="IPR050245">
    <property type="entry name" value="PrsA_foldase"/>
</dbReference>
<keyword evidence="4 6" id="KW-0697">Rotamase</keyword>
<comment type="catalytic activity">
    <reaction evidence="1">
        <text>[protein]-peptidylproline (omega=180) = [protein]-peptidylproline (omega=0)</text>
        <dbReference type="Rhea" id="RHEA:16237"/>
        <dbReference type="Rhea" id="RHEA-COMP:10747"/>
        <dbReference type="Rhea" id="RHEA-COMP:10748"/>
        <dbReference type="ChEBI" id="CHEBI:83833"/>
        <dbReference type="ChEBI" id="CHEBI:83834"/>
        <dbReference type="EC" id="5.2.1.8"/>
    </reaction>
</comment>
<feature type="domain" description="PpiC" evidence="8">
    <location>
        <begin position="135"/>
        <end position="252"/>
    </location>
</feature>
<evidence type="ECO:0000313" key="10">
    <source>
        <dbReference type="Proteomes" id="UP001185028"/>
    </source>
</evidence>
<proteinExistence type="predicted"/>
<name>A0ABU1J456_9BACL</name>
<dbReference type="InterPro" id="IPR046357">
    <property type="entry name" value="PPIase_dom_sf"/>
</dbReference>
<keyword evidence="7" id="KW-0472">Membrane</keyword>